<keyword evidence="2" id="KW-1185">Reference proteome</keyword>
<organism evidence="1 2">
    <name type="scientific">Hominibacterium faecale</name>
    <dbReference type="NCBI Taxonomy" id="2839743"/>
    <lineage>
        <taxon>Bacteria</taxon>
        <taxon>Bacillati</taxon>
        <taxon>Bacillota</taxon>
        <taxon>Clostridia</taxon>
        <taxon>Peptostreptococcales</taxon>
        <taxon>Anaerovoracaceae</taxon>
        <taxon>Hominibacterium</taxon>
    </lineage>
</organism>
<dbReference type="Proteomes" id="UP001065549">
    <property type="component" value="Unassembled WGS sequence"/>
</dbReference>
<gene>
    <name evidence="1" type="ORF">OBO34_09585</name>
</gene>
<dbReference type="EMBL" id="JAOSHN010000003">
    <property type="protein sequence ID" value="MCU7378604.1"/>
    <property type="molecule type" value="Genomic_DNA"/>
</dbReference>
<dbReference type="RefSeq" id="WP_148396277.1">
    <property type="nucleotide sequence ID" value="NZ_JAOSHN010000003.1"/>
</dbReference>
<evidence type="ECO:0008006" key="3">
    <source>
        <dbReference type="Google" id="ProtNLM"/>
    </source>
</evidence>
<dbReference type="InterPro" id="IPR029063">
    <property type="entry name" value="SAM-dependent_MTases_sf"/>
</dbReference>
<proteinExistence type="predicted"/>
<name>A0A9J6QSX1_9FIRM</name>
<dbReference type="AlphaFoldDB" id="A0A9J6QSX1"/>
<reference evidence="1" key="1">
    <citation type="submission" date="2022-09" db="EMBL/GenBank/DDBJ databases">
        <title>Culturomic study of gut microbiota in children with autism spectrum disorder.</title>
        <authorList>
            <person name="Efimov B.A."/>
            <person name="Chaplin A.V."/>
            <person name="Sokolova S.R."/>
            <person name="Pikina A.P."/>
            <person name="Korzhanova M."/>
            <person name="Belova V."/>
            <person name="Korostin D."/>
        </authorList>
    </citation>
    <scope>NUCLEOTIDE SEQUENCE</scope>
    <source>
        <strain evidence="1">ASD5510</strain>
    </source>
</reference>
<evidence type="ECO:0000313" key="2">
    <source>
        <dbReference type="Proteomes" id="UP001065549"/>
    </source>
</evidence>
<accession>A0A9J6QSX1</accession>
<evidence type="ECO:0000313" key="1">
    <source>
        <dbReference type="EMBL" id="MCU7378604.1"/>
    </source>
</evidence>
<comment type="caution">
    <text evidence="1">The sequence shown here is derived from an EMBL/GenBank/DDBJ whole genome shotgun (WGS) entry which is preliminary data.</text>
</comment>
<sequence length="289" mass="33390">MRETISAEKFYYDLQNSRVREHAFNQWEEYRKQVTNLLITACDQGKTLAIFGAGRGNDMDLSRLAGHFREITLIDLNENAMQSAVRQYSLEGHPAIKLEQQDFVGITDEDYIQYLSVMGREYLQMGYVLNDPVSQTFTELERLYEKAGKHRPDFGRKRYDYSLVLNVHSQLNDTADWIRTHMMSLLGEPVDYHNRTAVRIMEETALIVKKFNDAVLAATGETTFIGYEIGIQGQPGDGIQGALQTHQDLRKREKCGQIRLKQQDLLTWPYDRKQKIVFTVLLETLSVLL</sequence>
<dbReference type="SUPFAM" id="SSF53335">
    <property type="entry name" value="S-adenosyl-L-methionine-dependent methyltransferases"/>
    <property type="match status" value="1"/>
</dbReference>
<protein>
    <recommendedName>
        <fullName evidence="3">Methyltransferase domain-containing protein</fullName>
    </recommendedName>
</protein>